<reference evidence="2" key="1">
    <citation type="submission" date="2020-10" db="EMBL/GenBank/DDBJ databases">
        <authorList>
            <person name="Gilroy R."/>
        </authorList>
    </citation>
    <scope>NUCLEOTIDE SEQUENCE</scope>
    <source>
        <strain evidence="2">CHK195-4489</strain>
    </source>
</reference>
<evidence type="ECO:0000259" key="1">
    <source>
        <dbReference type="Pfam" id="PF00963"/>
    </source>
</evidence>
<dbReference type="InterPro" id="IPR008965">
    <property type="entry name" value="CBM2/CBM3_carb-bd_dom_sf"/>
</dbReference>
<dbReference type="Proteomes" id="UP000824089">
    <property type="component" value="Unassembled WGS sequence"/>
</dbReference>
<sequence length="435" mass="46641">MKKMISIVLALFVCISSMGMFGILADGEVQVQAGTVQGASGDTVEVELTLTGNPGLSYLKLRIGYDASVLTLTNAENTGALGTADFTASENFGKNPYVLTWASASNLEGNGVIAKLTFEIDEDAASGSSEITVECADSNNEDLQDVAVTTVNGSVEISSIKPEFVLGNAEGSIGDTVEVALTLNNNPGISYFKVQVGYDAEKLALSEVKTNSNFSLTRGNPERNPYSVVFSSADGFNQDPPVNGEVCVLVFEILDKTSSIGTSDLQLLIEEVDSSVNPGEIFNITDRFSGTSGSVQINDVDCEHNFTIVSVDDNQHKKVCSICEREYFEAHTWDEGKVTKEPSCTEAGVKTYSCPVCDGTKTETIAALDHDWDEGKVTKEPSCTEAGEKTYSCSRCEETRTETIAALDHDWDEGKVTKEPSCTEAGEKTYSCSRC</sequence>
<organism evidence="2 3">
    <name type="scientific">Candidatus Egerieisoma faecipullorum</name>
    <dbReference type="NCBI Taxonomy" id="2840963"/>
    <lineage>
        <taxon>Bacteria</taxon>
        <taxon>Bacillati</taxon>
        <taxon>Bacillota</taxon>
        <taxon>Clostridia</taxon>
        <taxon>Eubacteriales</taxon>
        <taxon>Clostridiaceae</taxon>
        <taxon>Clostridiaceae incertae sedis</taxon>
        <taxon>Candidatus Egerieisoma</taxon>
    </lineage>
</organism>
<dbReference type="EMBL" id="DVMM01000115">
    <property type="protein sequence ID" value="HIU29758.1"/>
    <property type="molecule type" value="Genomic_DNA"/>
</dbReference>
<evidence type="ECO:0000313" key="2">
    <source>
        <dbReference type="EMBL" id="HIU29758.1"/>
    </source>
</evidence>
<evidence type="ECO:0000313" key="3">
    <source>
        <dbReference type="Proteomes" id="UP000824089"/>
    </source>
</evidence>
<feature type="non-terminal residue" evidence="2">
    <location>
        <position position="435"/>
    </location>
</feature>
<reference evidence="2" key="2">
    <citation type="journal article" date="2021" name="PeerJ">
        <title>Extensive microbial diversity within the chicken gut microbiome revealed by metagenomics and culture.</title>
        <authorList>
            <person name="Gilroy R."/>
            <person name="Ravi A."/>
            <person name="Getino M."/>
            <person name="Pursley I."/>
            <person name="Horton D.L."/>
            <person name="Alikhan N.F."/>
            <person name="Baker D."/>
            <person name="Gharbi K."/>
            <person name="Hall N."/>
            <person name="Watson M."/>
            <person name="Adriaenssens E.M."/>
            <person name="Foster-Nyarko E."/>
            <person name="Jarju S."/>
            <person name="Secka A."/>
            <person name="Antonio M."/>
            <person name="Oren A."/>
            <person name="Chaudhuri R.R."/>
            <person name="La Ragione R."/>
            <person name="Hildebrand F."/>
            <person name="Pallen M.J."/>
        </authorList>
    </citation>
    <scope>NUCLEOTIDE SEQUENCE</scope>
    <source>
        <strain evidence="2">CHK195-4489</strain>
    </source>
</reference>
<dbReference type="InterPro" id="IPR002102">
    <property type="entry name" value="Cohesin_dom"/>
</dbReference>
<dbReference type="Gene3D" id="2.60.40.680">
    <property type="match status" value="2"/>
</dbReference>
<dbReference type="SUPFAM" id="SSF49384">
    <property type="entry name" value="Carbohydrate-binding domain"/>
    <property type="match status" value="2"/>
</dbReference>
<protein>
    <recommendedName>
        <fullName evidence="1">Cohesin domain-containing protein</fullName>
    </recommendedName>
</protein>
<dbReference type="GO" id="GO:0000272">
    <property type="term" value="P:polysaccharide catabolic process"/>
    <property type="evidence" value="ECO:0007669"/>
    <property type="project" value="InterPro"/>
</dbReference>
<proteinExistence type="predicted"/>
<feature type="domain" description="Cohesin" evidence="1">
    <location>
        <begin position="29"/>
        <end position="157"/>
    </location>
</feature>
<name>A0A9D1I7M1_9CLOT</name>
<feature type="domain" description="Cohesin" evidence="1">
    <location>
        <begin position="163"/>
        <end position="259"/>
    </location>
</feature>
<dbReference type="Pfam" id="PF00963">
    <property type="entry name" value="Cohesin"/>
    <property type="match status" value="2"/>
</dbReference>
<dbReference type="AlphaFoldDB" id="A0A9D1I7M1"/>
<dbReference type="GO" id="GO:0030246">
    <property type="term" value="F:carbohydrate binding"/>
    <property type="evidence" value="ECO:0007669"/>
    <property type="project" value="InterPro"/>
</dbReference>
<dbReference type="CDD" id="cd08548">
    <property type="entry name" value="Type_I_cohesin_like"/>
    <property type="match status" value="1"/>
</dbReference>
<comment type="caution">
    <text evidence="2">The sequence shown here is derived from an EMBL/GenBank/DDBJ whole genome shotgun (WGS) entry which is preliminary data.</text>
</comment>
<gene>
    <name evidence="2" type="ORF">IAD50_05620</name>
</gene>
<accession>A0A9D1I7M1</accession>